<evidence type="ECO:0000259" key="6">
    <source>
        <dbReference type="PROSITE" id="PS50181"/>
    </source>
</evidence>
<dbReference type="PANTHER" id="PTHR19872:SF9">
    <property type="entry name" value="UBIQUITIN-BINDING SDF UBIQUITIN LIGASE COMPLEX SUBUNIT"/>
    <property type="match status" value="1"/>
</dbReference>
<dbReference type="FunFam" id="1.20.1280.50:FF:000051">
    <property type="entry name" value="F-box and WD-40 domain-containing protein MET30"/>
    <property type="match status" value="1"/>
</dbReference>
<dbReference type="PRINTS" id="PR00320">
    <property type="entry name" value="GPROTEINBRPT"/>
</dbReference>
<dbReference type="Pfam" id="PF12937">
    <property type="entry name" value="F-box-like"/>
    <property type="match status" value="1"/>
</dbReference>
<dbReference type="InterPro" id="IPR011047">
    <property type="entry name" value="Quinoprotein_ADH-like_sf"/>
</dbReference>
<dbReference type="InterPro" id="IPR001810">
    <property type="entry name" value="F-box_dom"/>
</dbReference>
<dbReference type="SUPFAM" id="SSF50998">
    <property type="entry name" value="Quinoprotein alcohol dehydrogenase-like"/>
    <property type="match status" value="1"/>
</dbReference>
<evidence type="ECO:0000256" key="2">
    <source>
        <dbReference type="ARBA" id="ARBA00022737"/>
    </source>
</evidence>
<feature type="region of interest" description="Disordered" evidence="5">
    <location>
        <begin position="206"/>
        <end position="240"/>
    </location>
</feature>
<evidence type="ECO:0000256" key="5">
    <source>
        <dbReference type="SAM" id="MobiDB-lite"/>
    </source>
</evidence>
<evidence type="ECO:0000256" key="3">
    <source>
        <dbReference type="ARBA" id="ARBA00022786"/>
    </source>
</evidence>
<keyword evidence="2" id="KW-0677">Repeat</keyword>
<dbReference type="InParanoid" id="A0A1Y1UP97"/>
<proteinExistence type="predicted"/>
<comment type="caution">
    <text evidence="7">The sequence shown here is derived from an EMBL/GenBank/DDBJ whole genome shotgun (WGS) entry which is preliminary data.</text>
</comment>
<gene>
    <name evidence="7" type="ORF">BD324DRAFT_576749</name>
</gene>
<keyword evidence="8" id="KW-1185">Reference proteome</keyword>
<reference evidence="7 8" key="1">
    <citation type="submission" date="2017-03" db="EMBL/GenBank/DDBJ databases">
        <title>Widespread Adenine N6-methylation of Active Genes in Fungi.</title>
        <authorList>
            <consortium name="DOE Joint Genome Institute"/>
            <person name="Mondo S.J."/>
            <person name="Dannebaum R.O."/>
            <person name="Kuo R.C."/>
            <person name="Louie K.B."/>
            <person name="Bewick A.J."/>
            <person name="Labutti K."/>
            <person name="Haridas S."/>
            <person name="Kuo A."/>
            <person name="Salamov A."/>
            <person name="Ahrendt S.R."/>
            <person name="Lau R."/>
            <person name="Bowen B.P."/>
            <person name="Lipzen A."/>
            <person name="Sullivan W."/>
            <person name="Andreopoulos W.B."/>
            <person name="Clum A."/>
            <person name="Lindquist E."/>
            <person name="Daum C."/>
            <person name="Northen T.R."/>
            <person name="Ramamoorthy G."/>
            <person name="Schmitz R.J."/>
            <person name="Gryganskyi A."/>
            <person name="Culley D."/>
            <person name="Magnuson J."/>
            <person name="James T.Y."/>
            <person name="O'Malley M.A."/>
            <person name="Stajich J.E."/>
            <person name="Spatafora J.W."/>
            <person name="Visel A."/>
            <person name="Grigoriev I.V."/>
        </authorList>
    </citation>
    <scope>NUCLEOTIDE SEQUENCE [LARGE SCALE GENOMIC DNA]</scope>
    <source>
        <strain evidence="7 8">NRRL Y-17943</strain>
    </source>
</reference>
<dbReference type="PROSITE" id="PS50082">
    <property type="entry name" value="WD_REPEATS_2"/>
    <property type="match status" value="7"/>
</dbReference>
<evidence type="ECO:0000313" key="8">
    <source>
        <dbReference type="Proteomes" id="UP000193218"/>
    </source>
</evidence>
<dbReference type="GeneID" id="33555019"/>
<dbReference type="OrthoDB" id="5580488at2759"/>
<dbReference type="Gene3D" id="1.20.1280.50">
    <property type="match status" value="1"/>
</dbReference>
<dbReference type="InterPro" id="IPR001680">
    <property type="entry name" value="WD40_rpt"/>
</dbReference>
<keyword evidence="3" id="KW-0833">Ubl conjugation pathway</keyword>
<organism evidence="7 8">
    <name type="scientific">Kockovaella imperatae</name>
    <dbReference type="NCBI Taxonomy" id="4999"/>
    <lineage>
        <taxon>Eukaryota</taxon>
        <taxon>Fungi</taxon>
        <taxon>Dikarya</taxon>
        <taxon>Basidiomycota</taxon>
        <taxon>Agaricomycotina</taxon>
        <taxon>Tremellomycetes</taxon>
        <taxon>Tremellales</taxon>
        <taxon>Cuniculitremaceae</taxon>
        <taxon>Kockovaella</taxon>
    </lineage>
</organism>
<feature type="repeat" description="WD" evidence="4">
    <location>
        <begin position="295"/>
        <end position="341"/>
    </location>
</feature>
<feature type="compositionally biased region" description="Basic residues" evidence="5">
    <location>
        <begin position="226"/>
        <end position="240"/>
    </location>
</feature>
<dbReference type="PROSITE" id="PS50181">
    <property type="entry name" value="FBOX"/>
    <property type="match status" value="1"/>
</dbReference>
<feature type="repeat" description="WD" evidence="4">
    <location>
        <begin position="640"/>
        <end position="670"/>
    </location>
</feature>
<accession>A0A1Y1UP97</accession>
<dbReference type="SMART" id="SM00256">
    <property type="entry name" value="FBOX"/>
    <property type="match status" value="1"/>
</dbReference>
<protein>
    <submittedName>
        <fullName evidence="7">Quinon protein alcohol dehydrogenase-like superfamily</fullName>
    </submittedName>
</protein>
<dbReference type="PROSITE" id="PS00678">
    <property type="entry name" value="WD_REPEATS_1"/>
    <property type="match status" value="3"/>
</dbReference>
<keyword evidence="1 4" id="KW-0853">WD repeat</keyword>
<name>A0A1Y1UP97_9TREE</name>
<sequence>MSFDDPILDVIPSRAGHKLCVRHKLMANQDVNSKLQKSLDNLPVSERSAVTHLWSTFSTAPHAKRKLILEGILTMCCFSQLSHLSDSLNLIIRVDPFSILPREVNMRVLGYLDAISLGRAAQVSKSWKALADDDLLWRRMCGQHIDRKCEKCGWGLPLLERRRLKVELQDGSPSVAVGIGDHQHGDHMPTTMVTREQVLGKRDVKETEHIPENLQADSESSGESSRKRHKTDARTTTQHRHFSIRSDFSLGSLQPSLQPDSRLESRLTRPWKDVYCERLRVERNWRKGRCITKTLKGHASSVMCLQYHTTLTNPSYPVLITGSYDQTVKIWNMETGTVVKTLTGHTRAVRALQFDQMLLFTGSMDGTVRMWNWRAGDCLRVLEAHTDGVVALNYNGYLLATGSADTTIHVWNFRSGNHFSLPGHDDWVSSVVLWDGKTSPGDFDPTQMPSFTRHRGTSPDPTPGAPEFDAGAMLFSAGDDGDIKLWDLATKECVRVFSGHKAPVQSLRVLMVDTTASEEERTEHNTQSTPRNSSLFAPASSLTPSPPQIAAQLSTAVLLHSKKSSHGELYVGKRAVLASGSLDGTVKLWDIEKGTDRSTLFGHIEGVWTVDIDALRIASGSYDRTIKVWDPQSGDCVQTLVGHRGAVNTLQLSDDMIVSGSDDGDVMVWNFAPTTGPLTPQLTT</sequence>
<feature type="repeat" description="WD" evidence="4">
    <location>
        <begin position="600"/>
        <end position="639"/>
    </location>
</feature>
<feature type="repeat" description="WD" evidence="4">
    <location>
        <begin position="577"/>
        <end position="599"/>
    </location>
</feature>
<dbReference type="RefSeq" id="XP_021873240.1">
    <property type="nucleotide sequence ID" value="XM_022013211.1"/>
</dbReference>
<dbReference type="InterPro" id="IPR015943">
    <property type="entry name" value="WD40/YVTN_repeat-like_dom_sf"/>
</dbReference>
<dbReference type="AlphaFoldDB" id="A0A1Y1UP97"/>
<dbReference type="InterPro" id="IPR020472">
    <property type="entry name" value="WD40_PAC1"/>
</dbReference>
<feature type="repeat" description="WD" evidence="4">
    <location>
        <begin position="342"/>
        <end position="381"/>
    </location>
</feature>
<dbReference type="InterPro" id="IPR036047">
    <property type="entry name" value="F-box-like_dom_sf"/>
</dbReference>
<evidence type="ECO:0000256" key="1">
    <source>
        <dbReference type="ARBA" id="ARBA00022574"/>
    </source>
</evidence>
<dbReference type="SUPFAM" id="SSF81383">
    <property type="entry name" value="F-box domain"/>
    <property type="match status" value="1"/>
</dbReference>
<dbReference type="Gene3D" id="2.130.10.10">
    <property type="entry name" value="YVTN repeat-like/Quinoprotein amine dehydrogenase"/>
    <property type="match status" value="3"/>
</dbReference>
<dbReference type="Pfam" id="PF00400">
    <property type="entry name" value="WD40"/>
    <property type="match status" value="6"/>
</dbReference>
<dbReference type="EMBL" id="NBSH01000003">
    <property type="protein sequence ID" value="ORX39377.1"/>
    <property type="molecule type" value="Genomic_DNA"/>
</dbReference>
<evidence type="ECO:0000313" key="7">
    <source>
        <dbReference type="EMBL" id="ORX39377.1"/>
    </source>
</evidence>
<dbReference type="SMART" id="SM00320">
    <property type="entry name" value="WD40"/>
    <property type="match status" value="7"/>
</dbReference>
<feature type="repeat" description="WD" evidence="4">
    <location>
        <begin position="382"/>
        <end position="421"/>
    </location>
</feature>
<feature type="repeat" description="WD" evidence="4">
    <location>
        <begin position="471"/>
        <end position="496"/>
    </location>
</feature>
<dbReference type="CDD" id="cd00200">
    <property type="entry name" value="WD40"/>
    <property type="match status" value="1"/>
</dbReference>
<dbReference type="InterPro" id="IPR019775">
    <property type="entry name" value="WD40_repeat_CS"/>
</dbReference>
<dbReference type="STRING" id="4999.A0A1Y1UP97"/>
<feature type="region of interest" description="Disordered" evidence="5">
    <location>
        <begin position="515"/>
        <end position="543"/>
    </location>
</feature>
<feature type="domain" description="F-box" evidence="6">
    <location>
        <begin position="94"/>
        <end position="140"/>
    </location>
</feature>
<dbReference type="CDD" id="cd22147">
    <property type="entry name" value="F-box_SpPof1-like"/>
    <property type="match status" value="1"/>
</dbReference>
<feature type="region of interest" description="Disordered" evidence="5">
    <location>
        <begin position="439"/>
        <end position="466"/>
    </location>
</feature>
<dbReference type="Proteomes" id="UP000193218">
    <property type="component" value="Unassembled WGS sequence"/>
</dbReference>
<feature type="compositionally biased region" description="Polar residues" evidence="5">
    <location>
        <begin position="525"/>
        <end position="543"/>
    </location>
</feature>
<dbReference type="PANTHER" id="PTHR19872">
    <property type="entry name" value="UBIQUITIN LIGASE SPECIFICITY FACTOR/HREP PROTEIN"/>
    <property type="match status" value="1"/>
</dbReference>
<evidence type="ECO:0000256" key="4">
    <source>
        <dbReference type="PROSITE-ProRule" id="PRU00221"/>
    </source>
</evidence>
<dbReference type="PROSITE" id="PS50294">
    <property type="entry name" value="WD_REPEATS_REGION"/>
    <property type="match status" value="5"/>
</dbReference>
<dbReference type="InterPro" id="IPR051075">
    <property type="entry name" value="SCF_subunit_WD-repeat"/>
</dbReference>